<protein>
    <recommendedName>
        <fullName evidence="1">RNA 3'-terminal phosphate cyclase domain-containing protein</fullName>
    </recommendedName>
</protein>
<dbReference type="InterPro" id="IPR036553">
    <property type="entry name" value="RPTC_insert"/>
</dbReference>
<sequence length="233" mass="24477">MAVIVGRPIRVEKIRAGRANPGLRPQHLAGLELISAACGAELSGGTVGSTSIELRPDAAGLEKATESHISGGAKTAAAVTLMLQTLVPCLLFASLPDREGSISVELEGGTDTTAAPPLDYLCETLLPMLQMHLGLTIELERGKIRSISIKAFVSGRIPDHVAQRMVKAARTALGAEYDDDQMVRVQIERSEGVGDGCGIQLTARTDNGCFLGANGMPFPTFPTVHCIIVHAQG</sequence>
<dbReference type="PANTHER" id="PTHR11096">
    <property type="entry name" value="RNA 3' TERMINAL PHOSPHATE CYCLASE"/>
    <property type="match status" value="1"/>
</dbReference>
<dbReference type="AlphaFoldDB" id="A0AAD9IMB9"/>
<dbReference type="Gene3D" id="3.65.10.20">
    <property type="entry name" value="RNA 3'-terminal phosphate cyclase domain"/>
    <property type="match status" value="1"/>
</dbReference>
<dbReference type="EMBL" id="JASFZW010000003">
    <property type="protein sequence ID" value="KAK2078892.1"/>
    <property type="molecule type" value="Genomic_DNA"/>
</dbReference>
<dbReference type="Gene3D" id="3.30.360.20">
    <property type="entry name" value="RNA 3'-terminal phosphate cyclase, insert domain"/>
    <property type="match status" value="1"/>
</dbReference>
<dbReference type="Pfam" id="PF01137">
    <property type="entry name" value="RTC"/>
    <property type="match status" value="1"/>
</dbReference>
<dbReference type="InterPro" id="IPR013792">
    <property type="entry name" value="RNA3'P_cycl/enolpyr_Trfase_a/b"/>
</dbReference>
<keyword evidence="3" id="KW-1185">Reference proteome</keyword>
<evidence type="ECO:0000259" key="1">
    <source>
        <dbReference type="Pfam" id="PF01137"/>
    </source>
</evidence>
<evidence type="ECO:0000313" key="2">
    <source>
        <dbReference type="EMBL" id="KAK2078892.1"/>
    </source>
</evidence>
<dbReference type="PANTHER" id="PTHR11096:SF0">
    <property type="entry name" value="RNA 3'-TERMINAL PHOSPHATE CYCLASE"/>
    <property type="match status" value="1"/>
</dbReference>
<dbReference type="InterPro" id="IPR037136">
    <property type="entry name" value="RNA3'_phos_cyclase_dom_sf"/>
</dbReference>
<name>A0AAD9IMB9_PROWI</name>
<comment type="caution">
    <text evidence="2">The sequence shown here is derived from an EMBL/GenBank/DDBJ whole genome shotgun (WGS) entry which is preliminary data.</text>
</comment>
<proteinExistence type="predicted"/>
<dbReference type="InterPro" id="IPR023797">
    <property type="entry name" value="RNA3'_phos_cyclase_dom"/>
</dbReference>
<reference evidence="2" key="1">
    <citation type="submission" date="2021-01" db="EMBL/GenBank/DDBJ databases">
        <authorList>
            <person name="Eckstrom K.M.E."/>
        </authorList>
    </citation>
    <scope>NUCLEOTIDE SEQUENCE</scope>
    <source>
        <strain evidence="2">UVCC 0001</strain>
    </source>
</reference>
<dbReference type="InterPro" id="IPR000228">
    <property type="entry name" value="RNA3'_term_phos_cyc"/>
</dbReference>
<accession>A0AAD9IMB9</accession>
<dbReference type="Proteomes" id="UP001255856">
    <property type="component" value="Unassembled WGS sequence"/>
</dbReference>
<organism evidence="2 3">
    <name type="scientific">Prototheca wickerhamii</name>
    <dbReference type="NCBI Taxonomy" id="3111"/>
    <lineage>
        <taxon>Eukaryota</taxon>
        <taxon>Viridiplantae</taxon>
        <taxon>Chlorophyta</taxon>
        <taxon>core chlorophytes</taxon>
        <taxon>Trebouxiophyceae</taxon>
        <taxon>Chlorellales</taxon>
        <taxon>Chlorellaceae</taxon>
        <taxon>Prototheca</taxon>
    </lineage>
</organism>
<feature type="domain" description="RNA 3'-terminal phosphate cyclase" evidence="1">
    <location>
        <begin position="1"/>
        <end position="140"/>
    </location>
</feature>
<gene>
    <name evidence="2" type="ORF">QBZ16_002582</name>
</gene>
<evidence type="ECO:0000313" key="3">
    <source>
        <dbReference type="Proteomes" id="UP001255856"/>
    </source>
</evidence>
<dbReference type="GO" id="GO:0006396">
    <property type="term" value="P:RNA processing"/>
    <property type="evidence" value="ECO:0007669"/>
    <property type="project" value="InterPro"/>
</dbReference>
<dbReference type="GO" id="GO:0003963">
    <property type="term" value="F:RNA-3'-phosphate cyclase activity"/>
    <property type="evidence" value="ECO:0007669"/>
    <property type="project" value="TreeGrafter"/>
</dbReference>
<dbReference type="SUPFAM" id="SSF55205">
    <property type="entry name" value="EPT/RTPC-like"/>
    <property type="match status" value="1"/>
</dbReference>